<evidence type="ECO:0000256" key="2">
    <source>
        <dbReference type="ARBA" id="ARBA00023239"/>
    </source>
</evidence>
<sequence>MRPDPSAPGSTAAPVVLVAHGSRDPRAQAATRALARAVAAARPGLDVRVAFLELADPRPADVLGRLRAAGEPAPVVVPLLLTRAYHGRVDLPAQVAGFDCVISDTLGEVSEPLLAGLIRRLHESVTGYDAVVLAAAGTSVASGRAMVDEVAGALTLRLGVPCGTAYASAAAPTGGEAVAALRARGARRVAVASYFLAPGRLYEAVLADARAAGAIGAAAPLGASRELVRLVLQRVDAVATQRALLAV</sequence>
<evidence type="ECO:0000313" key="4">
    <source>
        <dbReference type="Proteomes" id="UP000619293"/>
    </source>
</evidence>
<gene>
    <name evidence="3" type="ORF">Cch02nite_05670</name>
</gene>
<dbReference type="InterPro" id="IPR002762">
    <property type="entry name" value="CbiX-like"/>
</dbReference>
<dbReference type="CDD" id="cd03416">
    <property type="entry name" value="CbiX_SirB_N"/>
    <property type="match status" value="1"/>
</dbReference>
<dbReference type="RefSeq" id="WP_191841784.1">
    <property type="nucleotide sequence ID" value="NZ_BAAALB010000015.1"/>
</dbReference>
<dbReference type="InterPro" id="IPR050963">
    <property type="entry name" value="Sirohydro_Cobaltochel/CbiX"/>
</dbReference>
<dbReference type="EMBL" id="BONG01000002">
    <property type="protein sequence ID" value="GIF87123.1"/>
    <property type="molecule type" value="Genomic_DNA"/>
</dbReference>
<dbReference type="Pfam" id="PF01903">
    <property type="entry name" value="CbiX"/>
    <property type="match status" value="2"/>
</dbReference>
<dbReference type="Gene3D" id="3.40.50.1400">
    <property type="match status" value="2"/>
</dbReference>
<organism evidence="3 4">
    <name type="scientific">Catellatospora chokoriensis</name>
    <dbReference type="NCBI Taxonomy" id="310353"/>
    <lineage>
        <taxon>Bacteria</taxon>
        <taxon>Bacillati</taxon>
        <taxon>Actinomycetota</taxon>
        <taxon>Actinomycetes</taxon>
        <taxon>Micromonosporales</taxon>
        <taxon>Micromonosporaceae</taxon>
        <taxon>Catellatospora</taxon>
    </lineage>
</organism>
<keyword evidence="1" id="KW-0479">Metal-binding</keyword>
<dbReference type="PANTHER" id="PTHR33542">
    <property type="entry name" value="SIROHYDROCHLORIN FERROCHELATASE, CHLOROPLASTIC"/>
    <property type="match status" value="1"/>
</dbReference>
<proteinExistence type="predicted"/>
<evidence type="ECO:0000256" key="1">
    <source>
        <dbReference type="ARBA" id="ARBA00022723"/>
    </source>
</evidence>
<dbReference type="AlphaFoldDB" id="A0A8J3JY71"/>
<comment type="caution">
    <text evidence="3">The sequence shown here is derived from an EMBL/GenBank/DDBJ whole genome shotgun (WGS) entry which is preliminary data.</text>
</comment>
<dbReference type="Proteomes" id="UP000619293">
    <property type="component" value="Unassembled WGS sequence"/>
</dbReference>
<dbReference type="GO" id="GO:0046872">
    <property type="term" value="F:metal ion binding"/>
    <property type="evidence" value="ECO:0007669"/>
    <property type="project" value="UniProtKB-KW"/>
</dbReference>
<dbReference type="PANTHER" id="PTHR33542:SF5">
    <property type="entry name" value="FERROCHELATASE CHE1"/>
    <property type="match status" value="1"/>
</dbReference>
<evidence type="ECO:0000313" key="3">
    <source>
        <dbReference type="EMBL" id="GIF87123.1"/>
    </source>
</evidence>
<reference evidence="3 4" key="1">
    <citation type="submission" date="2021-01" db="EMBL/GenBank/DDBJ databases">
        <title>Whole genome shotgun sequence of Catellatospora chokoriensis NBRC 107358.</title>
        <authorList>
            <person name="Komaki H."/>
            <person name="Tamura T."/>
        </authorList>
    </citation>
    <scope>NUCLEOTIDE SEQUENCE [LARGE SCALE GENOMIC DNA]</scope>
    <source>
        <strain evidence="3 4">NBRC 107358</strain>
    </source>
</reference>
<accession>A0A8J3JY71</accession>
<keyword evidence="4" id="KW-1185">Reference proteome</keyword>
<dbReference type="GO" id="GO:0016829">
    <property type="term" value="F:lyase activity"/>
    <property type="evidence" value="ECO:0007669"/>
    <property type="project" value="UniProtKB-KW"/>
</dbReference>
<name>A0A8J3JY71_9ACTN</name>
<dbReference type="SUPFAM" id="SSF53800">
    <property type="entry name" value="Chelatase"/>
    <property type="match status" value="2"/>
</dbReference>
<keyword evidence="2" id="KW-0456">Lyase</keyword>
<protein>
    <submittedName>
        <fullName evidence="3">Cobalamin biosynthesis protein</fullName>
    </submittedName>
</protein>